<evidence type="ECO:0000313" key="5">
    <source>
        <dbReference type="Proteomes" id="UP001139646"/>
    </source>
</evidence>
<keyword evidence="2" id="KW-1277">Toxin-antitoxin system</keyword>
<comment type="caution">
    <text evidence="4">The sequence shown here is derived from an EMBL/GenBank/DDBJ whole genome shotgun (WGS) entry which is preliminary data.</text>
</comment>
<proteinExistence type="inferred from homology"/>
<organism evidence="4 5">
    <name type="scientific">Colwellia maritima</name>
    <dbReference type="NCBI Taxonomy" id="2912588"/>
    <lineage>
        <taxon>Bacteria</taxon>
        <taxon>Pseudomonadati</taxon>
        <taxon>Pseudomonadota</taxon>
        <taxon>Gammaproteobacteria</taxon>
        <taxon>Alteromonadales</taxon>
        <taxon>Colwelliaceae</taxon>
        <taxon>Colwellia</taxon>
    </lineage>
</organism>
<keyword evidence="5" id="KW-1185">Reference proteome</keyword>
<evidence type="ECO:0000256" key="3">
    <source>
        <dbReference type="PIRNR" id="PIRNR029218"/>
    </source>
</evidence>
<dbReference type="PIRSF" id="PIRSF029218">
    <property type="entry name" value="ParE"/>
    <property type="match status" value="1"/>
</dbReference>
<dbReference type="Proteomes" id="UP001139646">
    <property type="component" value="Unassembled WGS sequence"/>
</dbReference>
<protein>
    <recommendedName>
        <fullName evidence="3">Toxin</fullName>
    </recommendedName>
</protein>
<name>A0ABS9X3G4_9GAMM</name>
<comment type="similarity">
    <text evidence="1 3">Belongs to the RelE toxin family.</text>
</comment>
<dbReference type="PANTHER" id="PTHR33755">
    <property type="entry name" value="TOXIN PARE1-RELATED"/>
    <property type="match status" value="1"/>
</dbReference>
<dbReference type="EMBL" id="JAKKSL010000003">
    <property type="protein sequence ID" value="MCI2284773.1"/>
    <property type="molecule type" value="Genomic_DNA"/>
</dbReference>
<evidence type="ECO:0000313" key="4">
    <source>
        <dbReference type="EMBL" id="MCI2284773.1"/>
    </source>
</evidence>
<dbReference type="PANTHER" id="PTHR33755:SF9">
    <property type="entry name" value="TOXIN PARE1"/>
    <property type="match status" value="1"/>
</dbReference>
<dbReference type="InterPro" id="IPR028344">
    <property type="entry name" value="ParE1/4"/>
</dbReference>
<accession>A0ABS9X3G4</accession>
<dbReference type="Pfam" id="PF05016">
    <property type="entry name" value="ParE_toxin"/>
    <property type="match status" value="1"/>
</dbReference>
<dbReference type="InterPro" id="IPR051803">
    <property type="entry name" value="TA_system_RelE-like_toxin"/>
</dbReference>
<dbReference type="InterPro" id="IPR007712">
    <property type="entry name" value="RelE/ParE_toxin"/>
</dbReference>
<evidence type="ECO:0000256" key="2">
    <source>
        <dbReference type="ARBA" id="ARBA00022649"/>
    </source>
</evidence>
<dbReference type="InterPro" id="IPR035093">
    <property type="entry name" value="RelE/ParE_toxin_dom_sf"/>
</dbReference>
<dbReference type="Gene3D" id="3.30.2310.20">
    <property type="entry name" value="RelE-like"/>
    <property type="match status" value="1"/>
</dbReference>
<evidence type="ECO:0000256" key="1">
    <source>
        <dbReference type="ARBA" id="ARBA00006226"/>
    </source>
</evidence>
<gene>
    <name evidence="4" type="ORF">L3081_16980</name>
</gene>
<reference evidence="4" key="1">
    <citation type="submission" date="2022-01" db="EMBL/GenBank/DDBJ databases">
        <title>Colwellia maritima, isolated from seawater.</title>
        <authorList>
            <person name="Kristyanto S."/>
            <person name="Jung J."/>
            <person name="Jeon C.O."/>
        </authorList>
    </citation>
    <scope>NUCLEOTIDE SEQUENCE</scope>
    <source>
        <strain evidence="4">MSW7</strain>
    </source>
</reference>
<sequence>MTKYRLSEAAANDFEQLFEYGIDNFGLPKAKEYIDGLTAHFHNIAEHPLHYQAVDYIRENYRRSVYDKYSIYYIITDSNIDVMRILRAENTSTAFE</sequence>
<dbReference type="RefSeq" id="WP_242287241.1">
    <property type="nucleotide sequence ID" value="NZ_JAKKSL010000003.1"/>
</dbReference>